<reference evidence="1" key="1">
    <citation type="journal article" date="2023" name="Mol. Phylogenet. Evol.">
        <title>Genome-scale phylogeny and comparative genomics of the fungal order Sordariales.</title>
        <authorList>
            <person name="Hensen N."/>
            <person name="Bonometti L."/>
            <person name="Westerberg I."/>
            <person name="Brannstrom I.O."/>
            <person name="Guillou S."/>
            <person name="Cros-Aarteil S."/>
            <person name="Calhoun S."/>
            <person name="Haridas S."/>
            <person name="Kuo A."/>
            <person name="Mondo S."/>
            <person name="Pangilinan J."/>
            <person name="Riley R."/>
            <person name="LaButti K."/>
            <person name="Andreopoulos B."/>
            <person name="Lipzen A."/>
            <person name="Chen C."/>
            <person name="Yan M."/>
            <person name="Daum C."/>
            <person name="Ng V."/>
            <person name="Clum A."/>
            <person name="Steindorff A."/>
            <person name="Ohm R.A."/>
            <person name="Martin F."/>
            <person name="Silar P."/>
            <person name="Natvig D.O."/>
            <person name="Lalanne C."/>
            <person name="Gautier V."/>
            <person name="Ament-Velasquez S.L."/>
            <person name="Kruys A."/>
            <person name="Hutchinson M.I."/>
            <person name="Powell A.J."/>
            <person name="Barry K."/>
            <person name="Miller A.N."/>
            <person name="Grigoriev I.V."/>
            <person name="Debuchy R."/>
            <person name="Gladieux P."/>
            <person name="Hiltunen Thoren M."/>
            <person name="Johannesson H."/>
        </authorList>
    </citation>
    <scope>NUCLEOTIDE SEQUENCE</scope>
    <source>
        <strain evidence="1">CBS 232.78</strain>
    </source>
</reference>
<gene>
    <name evidence="1" type="ORF">B0H63DRAFT_528207</name>
</gene>
<reference evidence="1" key="2">
    <citation type="submission" date="2023-06" db="EMBL/GenBank/DDBJ databases">
        <authorList>
            <consortium name="Lawrence Berkeley National Laboratory"/>
            <person name="Haridas S."/>
            <person name="Hensen N."/>
            <person name="Bonometti L."/>
            <person name="Westerberg I."/>
            <person name="Brannstrom I.O."/>
            <person name="Guillou S."/>
            <person name="Cros-Aarteil S."/>
            <person name="Calhoun S."/>
            <person name="Kuo A."/>
            <person name="Mondo S."/>
            <person name="Pangilinan J."/>
            <person name="Riley R."/>
            <person name="LaButti K."/>
            <person name="Andreopoulos B."/>
            <person name="Lipzen A."/>
            <person name="Chen C."/>
            <person name="Yanf M."/>
            <person name="Daum C."/>
            <person name="Ng V."/>
            <person name="Clum A."/>
            <person name="Steindorff A."/>
            <person name="Ohm R."/>
            <person name="Martin F."/>
            <person name="Silar P."/>
            <person name="Natvig D."/>
            <person name="Lalanne C."/>
            <person name="Gautier V."/>
            <person name="Ament-velasquez S.L."/>
            <person name="Kruys A."/>
            <person name="Hutchinson M.I."/>
            <person name="Powell A.J."/>
            <person name="Barry K."/>
            <person name="Miller A.N."/>
            <person name="Grigoriev I.V."/>
            <person name="Debuchy R."/>
            <person name="Gladieux P."/>
            <person name="Thoren M.H."/>
            <person name="Johannesson H."/>
        </authorList>
    </citation>
    <scope>NUCLEOTIDE SEQUENCE</scope>
    <source>
        <strain evidence="1">CBS 232.78</strain>
    </source>
</reference>
<dbReference type="AlphaFoldDB" id="A0AAE0K6Q9"/>
<sequence length="222" mass="25020">MEWLADVHRRTADPEGDFYLYYFRLERYLRTRLLHDTGQKFADDWLAFYDIFTSPWWTGAWVYQEFLSSAEIHVLHGRSGTLGDYFGVADLSKREAQLRETLLASTLPRVMPGNGESGPCVLEVQGYYIGDIDISSNPPVASARAAGTPMMFGNARIRCPDGGRLSALGDQFWALIGSRNPFVLRKMGEAYQVMEEAEFNKEVDLVSMAQRCGLESQTLVIG</sequence>
<evidence type="ECO:0000313" key="2">
    <source>
        <dbReference type="Proteomes" id="UP001285441"/>
    </source>
</evidence>
<name>A0AAE0K6Q9_9PEZI</name>
<dbReference type="EMBL" id="JAULSW010000009">
    <property type="protein sequence ID" value="KAK3370486.1"/>
    <property type="molecule type" value="Genomic_DNA"/>
</dbReference>
<organism evidence="1 2">
    <name type="scientific">Podospora didyma</name>
    <dbReference type="NCBI Taxonomy" id="330526"/>
    <lineage>
        <taxon>Eukaryota</taxon>
        <taxon>Fungi</taxon>
        <taxon>Dikarya</taxon>
        <taxon>Ascomycota</taxon>
        <taxon>Pezizomycotina</taxon>
        <taxon>Sordariomycetes</taxon>
        <taxon>Sordariomycetidae</taxon>
        <taxon>Sordariales</taxon>
        <taxon>Podosporaceae</taxon>
        <taxon>Podospora</taxon>
    </lineage>
</organism>
<proteinExistence type="predicted"/>
<dbReference type="Proteomes" id="UP001285441">
    <property type="component" value="Unassembled WGS sequence"/>
</dbReference>
<keyword evidence="2" id="KW-1185">Reference proteome</keyword>
<protein>
    <submittedName>
        <fullName evidence="1">Uncharacterized protein</fullName>
    </submittedName>
</protein>
<comment type="caution">
    <text evidence="1">The sequence shown here is derived from an EMBL/GenBank/DDBJ whole genome shotgun (WGS) entry which is preliminary data.</text>
</comment>
<evidence type="ECO:0000313" key="1">
    <source>
        <dbReference type="EMBL" id="KAK3370486.1"/>
    </source>
</evidence>
<accession>A0AAE0K6Q9</accession>